<evidence type="ECO:0000313" key="5">
    <source>
        <dbReference type="Proteomes" id="UP000007305"/>
    </source>
</evidence>
<name>A0A804QD48_MAIZE</name>
<feature type="domain" description="DUF8204" evidence="3">
    <location>
        <begin position="108"/>
        <end position="159"/>
    </location>
</feature>
<feature type="region of interest" description="Disordered" evidence="1">
    <location>
        <begin position="169"/>
        <end position="199"/>
    </location>
</feature>
<dbReference type="InParanoid" id="A0A804QD48"/>
<feature type="compositionally biased region" description="Polar residues" evidence="1">
    <location>
        <begin position="85"/>
        <end position="102"/>
    </location>
</feature>
<feature type="signal peptide" evidence="2">
    <location>
        <begin position="1"/>
        <end position="36"/>
    </location>
</feature>
<organism evidence="4 5">
    <name type="scientific">Zea mays</name>
    <name type="common">Maize</name>
    <dbReference type="NCBI Taxonomy" id="4577"/>
    <lineage>
        <taxon>Eukaryota</taxon>
        <taxon>Viridiplantae</taxon>
        <taxon>Streptophyta</taxon>
        <taxon>Embryophyta</taxon>
        <taxon>Tracheophyta</taxon>
        <taxon>Spermatophyta</taxon>
        <taxon>Magnoliopsida</taxon>
        <taxon>Liliopsida</taxon>
        <taxon>Poales</taxon>
        <taxon>Poaceae</taxon>
        <taxon>PACMAD clade</taxon>
        <taxon>Panicoideae</taxon>
        <taxon>Andropogonodae</taxon>
        <taxon>Andropogoneae</taxon>
        <taxon>Tripsacinae</taxon>
        <taxon>Zea</taxon>
    </lineage>
</organism>
<evidence type="ECO:0000259" key="3">
    <source>
        <dbReference type="Pfam" id="PF26631"/>
    </source>
</evidence>
<evidence type="ECO:0000313" key="4">
    <source>
        <dbReference type="EnsemblPlants" id="Zm00001eb319500_P001"/>
    </source>
</evidence>
<keyword evidence="5" id="KW-1185">Reference proteome</keyword>
<feature type="compositionally biased region" description="Basic and acidic residues" evidence="1">
    <location>
        <begin position="109"/>
        <end position="118"/>
    </location>
</feature>
<proteinExistence type="evidence at protein level"/>
<dbReference type="Proteomes" id="UP000007305">
    <property type="component" value="Chromosome 7"/>
</dbReference>
<reference evidence="4" key="3">
    <citation type="submission" date="2021-05" db="UniProtKB">
        <authorList>
            <consortium name="EnsemblPlants"/>
        </authorList>
    </citation>
    <scope>IDENTIFICATION</scope>
    <source>
        <strain evidence="4">cv. B73</strain>
    </source>
</reference>
<accession>A0A804QD48</accession>
<dbReference type="PANTHER" id="PTHR34566">
    <property type="entry name" value="ALTERED INHERITANCE OF MITOCHONDRIA PROTEIN"/>
    <property type="match status" value="1"/>
</dbReference>
<evidence type="ECO:0000256" key="2">
    <source>
        <dbReference type="SAM" id="SignalP"/>
    </source>
</evidence>
<feature type="region of interest" description="Disordered" evidence="1">
    <location>
        <begin position="75"/>
        <end position="118"/>
    </location>
</feature>
<reference evidence="5" key="1">
    <citation type="submission" date="2015-12" db="EMBL/GenBank/DDBJ databases">
        <title>Update maize B73 reference genome by single molecule sequencing technologies.</title>
        <authorList>
            <consortium name="Maize Genome Sequencing Project"/>
            <person name="Ware D."/>
        </authorList>
    </citation>
    <scope>NUCLEOTIDE SEQUENCE [LARGE SCALE GENOMIC DNA]</scope>
    <source>
        <strain evidence="5">cv. B73</strain>
    </source>
</reference>
<keyword evidence="2" id="KW-0732">Signal</keyword>
<keyword evidence="6" id="KW-1267">Proteomics identification</keyword>
<dbReference type="OrthoDB" id="510712at2759"/>
<sequence>MIFILMFTSVSKAQSRGPTWQALCFFLASIANFVVTRQTDTEVGEEGRGRGKERWWRHRRSPAPRRPEVPLVRRRCGRGSHARAASTTRQCSSPAVTTQSALGSPAPSPKEEATAQGHDLRRFRYGCAGYSMFVDNRDGQGGESEGKTLLPYCRGLELLVDSRLVERKPSATEQAPAHVAKDAATIRSHQQGQQRPQNLSRQEFLDRFKRSAGLVASGVAKNLNKTANYIKENIQDMYTDRRPPK</sequence>
<evidence type="ECO:0007829" key="6">
    <source>
        <dbReference type="PeptideAtlas" id="A0A804QD48"/>
    </source>
</evidence>
<dbReference type="EnsemblPlants" id="Zm00001eb319500_T001">
    <property type="protein sequence ID" value="Zm00001eb319500_P001"/>
    <property type="gene ID" value="Zm00001eb319500"/>
</dbReference>
<dbReference type="PANTHER" id="PTHR34566:SF6">
    <property type="entry name" value="OS09G0530700 PROTEIN"/>
    <property type="match status" value="1"/>
</dbReference>
<dbReference type="Pfam" id="PF26631">
    <property type="entry name" value="DUF8204"/>
    <property type="match status" value="1"/>
</dbReference>
<dbReference type="InterPro" id="IPR058517">
    <property type="entry name" value="DUF8204"/>
</dbReference>
<dbReference type="Gramene" id="Zm00001eb319500_T001">
    <property type="protein sequence ID" value="Zm00001eb319500_P001"/>
    <property type="gene ID" value="Zm00001eb319500"/>
</dbReference>
<dbReference type="AlphaFoldDB" id="A0A804QD48"/>
<protein>
    <recommendedName>
        <fullName evidence="3">DUF8204 domain-containing protein</fullName>
    </recommendedName>
</protein>
<feature type="chain" id="PRO_5032714437" description="DUF8204 domain-containing protein" evidence="2">
    <location>
        <begin position="37"/>
        <end position="245"/>
    </location>
</feature>
<evidence type="ECO:0000256" key="1">
    <source>
        <dbReference type="SAM" id="MobiDB-lite"/>
    </source>
</evidence>
<reference evidence="4" key="2">
    <citation type="submission" date="2019-07" db="EMBL/GenBank/DDBJ databases">
        <authorList>
            <person name="Seetharam A."/>
            <person name="Woodhouse M."/>
            <person name="Cannon E."/>
        </authorList>
    </citation>
    <scope>NUCLEOTIDE SEQUENCE [LARGE SCALE GENOMIC DNA]</scope>
    <source>
        <strain evidence="4">cv. B73</strain>
    </source>
</reference>
<feature type="compositionally biased region" description="Polar residues" evidence="1">
    <location>
        <begin position="187"/>
        <end position="199"/>
    </location>
</feature>
<gene>
    <name evidence="4" type="primary">LOC103633085</name>
</gene>